<evidence type="ECO:0000256" key="2">
    <source>
        <dbReference type="PROSITE-ProRule" id="PRU00035"/>
    </source>
</evidence>
<proteinExistence type="predicted"/>
<keyword evidence="5" id="KW-1185">Reference proteome</keyword>
<feature type="compositionally biased region" description="Polar residues" evidence="3">
    <location>
        <begin position="612"/>
        <end position="621"/>
    </location>
</feature>
<feature type="compositionally biased region" description="Low complexity" evidence="3">
    <location>
        <begin position="210"/>
        <end position="225"/>
    </location>
</feature>
<dbReference type="InterPro" id="IPR001487">
    <property type="entry name" value="Bromodomain"/>
</dbReference>
<organism evidence="5 6">
    <name type="scientific">Drosophila albomicans</name>
    <name type="common">Fruit fly</name>
    <dbReference type="NCBI Taxonomy" id="7291"/>
    <lineage>
        <taxon>Eukaryota</taxon>
        <taxon>Metazoa</taxon>
        <taxon>Ecdysozoa</taxon>
        <taxon>Arthropoda</taxon>
        <taxon>Hexapoda</taxon>
        <taxon>Insecta</taxon>
        <taxon>Pterygota</taxon>
        <taxon>Neoptera</taxon>
        <taxon>Endopterygota</taxon>
        <taxon>Diptera</taxon>
        <taxon>Brachycera</taxon>
        <taxon>Muscomorpha</taxon>
        <taxon>Ephydroidea</taxon>
        <taxon>Drosophilidae</taxon>
        <taxon>Drosophila</taxon>
    </lineage>
</organism>
<reference evidence="6" key="1">
    <citation type="submission" date="2025-08" db="UniProtKB">
        <authorList>
            <consortium name="RefSeq"/>
        </authorList>
    </citation>
    <scope>IDENTIFICATION</scope>
    <source>
        <strain evidence="6">15112-1751.03</strain>
        <tissue evidence="6">Whole Adult</tissue>
    </source>
</reference>
<evidence type="ECO:0000256" key="3">
    <source>
        <dbReference type="SAM" id="MobiDB-lite"/>
    </source>
</evidence>
<feature type="compositionally biased region" description="Basic and acidic residues" evidence="3">
    <location>
        <begin position="643"/>
        <end position="665"/>
    </location>
</feature>
<feature type="compositionally biased region" description="Polar residues" evidence="3">
    <location>
        <begin position="179"/>
        <end position="200"/>
    </location>
</feature>
<dbReference type="PANTHER" id="PTHR15398">
    <property type="entry name" value="BROMODOMAIN-CONTAINING PROTEIN 8"/>
    <property type="match status" value="1"/>
</dbReference>
<evidence type="ECO:0000259" key="4">
    <source>
        <dbReference type="PROSITE" id="PS50014"/>
    </source>
</evidence>
<dbReference type="PANTHER" id="PTHR15398:SF4">
    <property type="entry name" value="BROMODOMAIN-CONTAINING PROTEIN 8 ISOFORM X1"/>
    <property type="match status" value="1"/>
</dbReference>
<sequence length="905" mass="97776">MSRTPLDTWTKREHLCLASAVSCSGDQNWITVSRTLKSVCGNNGNTRPADWYSQKNCAVQYGHLLETVETTKRKKRTNESSGFSSPATVAVETPTELLLRRLTEERLAEIKTQMRRDQELYSKVQREIESLQSDMLSEQQLQQMWQEIEKEQETKRIDEMKLENRMREREQRKKDVGSWRNNSNTAATRRSNLTADTTSVDMDVEDITGTSTAPANNTSSSSNTNKHQAAPAPLLTSLLKSPGGSGNNATAANSVTSPTTTPATVGLGSIARATAPTITSLLTSGASAMPNQPAIVAKNLSDPAFMTRPISGPPVAEVATTGRSPSQAAPTLSMLLEKNKLAAAGKAAEATKAVDAEATTNQKAAAEVEASATEAAETLDESDAEEQQLLEVFKNMDDIMDDIDIDMASVIDEDLLKDVNNVDSPPATTASKPEVVDFEDKLDALKREQGDSRKSSKSPTVSKVTEVVLGSSDDSNDNIPLAAVASQESKDRSQSATEGNTSTAATPITHEVTVDELSETITIASSSSEDNAQEIPAEEPSDKLETIETAAKAASLSPTPEAAEKQPEESVQQPSGDVETEKTSTTKVEAAKEDATKTETAKPATTDKTAESTMDTKTSNAPAAASSVHDTDEESSSLTDSSKATDEPARGSKSKSQAEHKHETDSSAVQSRQSQPSSITPAPAAVPARPPLLRKLNHHDRSASPMVDDDTTTASDHSTARSSSRRRCSSTPVIDSIPNSPASSEHTDDRRETRGASKKLFLSIYSSLLESKHAAPFRRPFHDEHPLKQADLCLRPMDLPTIKRNIDSGHLRNISELHRDVLLMCHNLLLMYKPSSAQHKTARLFLQECQALKEFATSSHHAHQSDGSSTSTASGKHEKEKEKEKEKTPAGNKARSGSRKSQRHH</sequence>
<feature type="region of interest" description="Disordered" evidence="3">
    <location>
        <begin position="156"/>
        <end position="260"/>
    </location>
</feature>
<dbReference type="OrthoDB" id="1742084at2759"/>
<gene>
    <name evidence="6" type="primary">LOC117576123</name>
</gene>
<dbReference type="PROSITE" id="PS50014">
    <property type="entry name" value="BROMODOMAIN_2"/>
    <property type="match status" value="1"/>
</dbReference>
<feature type="compositionally biased region" description="Basic and acidic residues" evidence="3">
    <location>
        <begin position="156"/>
        <end position="177"/>
    </location>
</feature>
<evidence type="ECO:0000313" key="5">
    <source>
        <dbReference type="Proteomes" id="UP000515160"/>
    </source>
</evidence>
<feature type="compositionally biased region" description="Basic and acidic residues" evidence="3">
    <location>
        <begin position="579"/>
        <end position="600"/>
    </location>
</feature>
<feature type="compositionally biased region" description="Low complexity" evidence="3">
    <location>
        <begin position="247"/>
        <end position="260"/>
    </location>
</feature>
<protein>
    <submittedName>
        <fullName evidence="6">Bromodomain-containing protein 8</fullName>
    </submittedName>
</protein>
<feature type="compositionally biased region" description="Low complexity" evidence="3">
    <location>
        <begin position="519"/>
        <end position="529"/>
    </location>
</feature>
<feature type="compositionally biased region" description="Low complexity" evidence="3">
    <location>
        <begin position="712"/>
        <end position="722"/>
    </location>
</feature>
<feature type="region of interest" description="Disordered" evidence="3">
    <location>
        <begin position="857"/>
        <end position="905"/>
    </location>
</feature>
<dbReference type="AlphaFoldDB" id="A0A6P8ZEK7"/>
<dbReference type="Pfam" id="PF00439">
    <property type="entry name" value="Bromodomain"/>
    <property type="match status" value="1"/>
</dbReference>
<dbReference type="GO" id="GO:0035267">
    <property type="term" value="C:NuA4 histone acetyltransferase complex"/>
    <property type="evidence" value="ECO:0007669"/>
    <property type="project" value="TreeGrafter"/>
</dbReference>
<dbReference type="InterPro" id="IPR036427">
    <property type="entry name" value="Bromodomain-like_sf"/>
</dbReference>
<feature type="compositionally biased region" description="Basic and acidic residues" evidence="3">
    <location>
        <begin position="875"/>
        <end position="888"/>
    </location>
</feature>
<evidence type="ECO:0000256" key="1">
    <source>
        <dbReference type="ARBA" id="ARBA00023117"/>
    </source>
</evidence>
<dbReference type="RefSeq" id="XP_034116572.1">
    <property type="nucleotide sequence ID" value="XM_034260681.2"/>
</dbReference>
<feature type="compositionally biased region" description="Basic and acidic residues" evidence="3">
    <location>
        <begin position="745"/>
        <end position="755"/>
    </location>
</feature>
<dbReference type="CTD" id="10902"/>
<feature type="compositionally biased region" description="Low complexity" evidence="3">
    <location>
        <begin position="457"/>
        <end position="468"/>
    </location>
</feature>
<keyword evidence="1 2" id="KW-0103">Bromodomain</keyword>
<feature type="domain" description="Bromo" evidence="4">
    <location>
        <begin position="769"/>
        <end position="839"/>
    </location>
</feature>
<feature type="compositionally biased region" description="Basic residues" evidence="3">
    <location>
        <begin position="896"/>
        <end position="905"/>
    </location>
</feature>
<feature type="compositionally biased region" description="Polar residues" evidence="3">
    <location>
        <begin position="666"/>
        <end position="680"/>
    </location>
</feature>
<evidence type="ECO:0000313" key="6">
    <source>
        <dbReference type="RefSeq" id="XP_034116572.1"/>
    </source>
</evidence>
<dbReference type="Gene3D" id="1.20.920.10">
    <property type="entry name" value="Bromodomain-like"/>
    <property type="match status" value="1"/>
</dbReference>
<dbReference type="GeneID" id="117576123"/>
<feature type="region of interest" description="Disordered" evidence="3">
    <location>
        <begin position="446"/>
        <end position="755"/>
    </location>
</feature>
<feature type="compositionally biased region" description="Polar residues" evidence="3">
    <location>
        <begin position="494"/>
        <end position="506"/>
    </location>
</feature>
<feature type="compositionally biased region" description="Polar residues" evidence="3">
    <location>
        <begin position="865"/>
        <end position="874"/>
    </location>
</feature>
<dbReference type="SUPFAM" id="SSF47370">
    <property type="entry name" value="Bromodomain"/>
    <property type="match status" value="1"/>
</dbReference>
<name>A0A6P8ZEK7_DROAB</name>
<dbReference type="SMART" id="SM00297">
    <property type="entry name" value="BROMO"/>
    <property type="match status" value="1"/>
</dbReference>
<accession>A0A6P8ZEK7</accession>
<dbReference type="Proteomes" id="UP000515160">
    <property type="component" value="Chromosome 2R"/>
</dbReference>